<protein>
    <submittedName>
        <fullName evidence="7">Amino acid transporter</fullName>
    </submittedName>
</protein>
<comment type="caution">
    <text evidence="7">The sequence shown here is derived from an EMBL/GenBank/DDBJ whole genome shotgun (WGS) entry which is preliminary data.</text>
</comment>
<evidence type="ECO:0000313" key="7">
    <source>
        <dbReference type="EMBL" id="KAF2724450.1"/>
    </source>
</evidence>
<dbReference type="EMBL" id="MU003771">
    <property type="protein sequence ID" value="KAF2724450.1"/>
    <property type="molecule type" value="Genomic_DNA"/>
</dbReference>
<dbReference type="PIRSF" id="PIRSF006060">
    <property type="entry name" value="AA_transporter"/>
    <property type="match status" value="1"/>
</dbReference>
<feature type="transmembrane region" description="Helical" evidence="6">
    <location>
        <begin position="425"/>
        <end position="447"/>
    </location>
</feature>
<sequence length="537" mass="58763">MNADCDSQIGSVSNKPFEKFSISEVADDELAKVSHHKGSSQADDSDMRRMGRAQELRRNFKFVGIVGFVTILQATWECTLLATWPGLFNGGTAGVIFCTIGVWFGMMCLIASMGELASMAPNSGGQYHWVSEFAPPALQKPLSYIVGWSSALGWIAGVPSCGIQLAGIVQEMIILTMPNAKFTELWQITLVIFLVIMLTVGFNIFLGHHLPMAEGIILFVHVFGFFAFLLTFWIMGEPAPASDVFGQFYNGGGWPSTGLSCLVGLTTPIWCFVGADAGAHMSEELRDASIQLPRAMMWSIFINGIMGITMLITFCFFIGDVSKFVEIDTDYPIIVVLYKVTGSLAGTMALGVVLVILLFFSTVTTVASSSRQIWSFARDQGFPYSKWIRQVRPGWDLPVNALLVCLGVSLVLAAINFGSPDALNAILSVSNAALLFSYIISVGALRLRRLQGYPLLPRRWSLGRFGPIINDLTLAFLVISFFFAFWPTAVLTNDPTAAVDFNYSIVVFAIVFTAAFSYYFLGGRYKYVAPVALVKAD</sequence>
<dbReference type="PANTHER" id="PTHR45649:SF41">
    <property type="entry name" value="TRANSPORTER, PUTATIVE (EUROFUNG)-RELATED"/>
    <property type="match status" value="1"/>
</dbReference>
<evidence type="ECO:0000256" key="3">
    <source>
        <dbReference type="ARBA" id="ARBA00022692"/>
    </source>
</evidence>
<feature type="transmembrane region" description="Helical" evidence="6">
    <location>
        <begin position="399"/>
        <end position="419"/>
    </location>
</feature>
<feature type="transmembrane region" description="Helical" evidence="6">
    <location>
        <begin position="59"/>
        <end position="76"/>
    </location>
</feature>
<feature type="transmembrane region" description="Helical" evidence="6">
    <location>
        <begin position="88"/>
        <end position="111"/>
    </location>
</feature>
<evidence type="ECO:0000256" key="2">
    <source>
        <dbReference type="ARBA" id="ARBA00022448"/>
    </source>
</evidence>
<gene>
    <name evidence="7" type="ORF">K431DRAFT_217471</name>
</gene>
<feature type="transmembrane region" description="Helical" evidence="6">
    <location>
        <begin position="331"/>
        <end position="360"/>
    </location>
</feature>
<dbReference type="PANTHER" id="PTHR45649">
    <property type="entry name" value="AMINO-ACID PERMEASE BAT1"/>
    <property type="match status" value="1"/>
</dbReference>
<dbReference type="Pfam" id="PF13520">
    <property type="entry name" value="AA_permease_2"/>
    <property type="match status" value="1"/>
</dbReference>
<keyword evidence="5 6" id="KW-0472">Membrane</keyword>
<keyword evidence="2" id="KW-0813">Transport</keyword>
<feature type="transmembrane region" description="Helical" evidence="6">
    <location>
        <begin position="185"/>
        <end position="206"/>
    </location>
</feature>
<reference evidence="7" key="1">
    <citation type="journal article" date="2020" name="Stud. Mycol.">
        <title>101 Dothideomycetes genomes: a test case for predicting lifestyles and emergence of pathogens.</title>
        <authorList>
            <person name="Haridas S."/>
            <person name="Albert R."/>
            <person name="Binder M."/>
            <person name="Bloem J."/>
            <person name="Labutti K."/>
            <person name="Salamov A."/>
            <person name="Andreopoulos B."/>
            <person name="Baker S."/>
            <person name="Barry K."/>
            <person name="Bills G."/>
            <person name="Bluhm B."/>
            <person name="Cannon C."/>
            <person name="Castanera R."/>
            <person name="Culley D."/>
            <person name="Daum C."/>
            <person name="Ezra D."/>
            <person name="Gonzalez J."/>
            <person name="Henrissat B."/>
            <person name="Kuo A."/>
            <person name="Liang C."/>
            <person name="Lipzen A."/>
            <person name="Lutzoni F."/>
            <person name="Magnuson J."/>
            <person name="Mondo S."/>
            <person name="Nolan M."/>
            <person name="Ohm R."/>
            <person name="Pangilinan J."/>
            <person name="Park H.-J."/>
            <person name="Ramirez L."/>
            <person name="Alfaro M."/>
            <person name="Sun H."/>
            <person name="Tritt A."/>
            <person name="Yoshinaga Y."/>
            <person name="Zwiers L.-H."/>
            <person name="Turgeon B."/>
            <person name="Goodwin S."/>
            <person name="Spatafora J."/>
            <person name="Crous P."/>
            <person name="Grigoriev I."/>
        </authorList>
    </citation>
    <scope>NUCLEOTIDE SEQUENCE</scope>
    <source>
        <strain evidence="7">CBS 116435</strain>
    </source>
</reference>
<feature type="transmembrane region" description="Helical" evidence="6">
    <location>
        <begin position="501"/>
        <end position="521"/>
    </location>
</feature>
<keyword evidence="4 6" id="KW-1133">Transmembrane helix</keyword>
<evidence type="ECO:0000256" key="1">
    <source>
        <dbReference type="ARBA" id="ARBA00004141"/>
    </source>
</evidence>
<dbReference type="InterPro" id="IPR002293">
    <property type="entry name" value="AA/rel_permease1"/>
</dbReference>
<dbReference type="GO" id="GO:0016020">
    <property type="term" value="C:membrane"/>
    <property type="evidence" value="ECO:0007669"/>
    <property type="project" value="UniProtKB-SubCell"/>
</dbReference>
<evidence type="ECO:0000256" key="4">
    <source>
        <dbReference type="ARBA" id="ARBA00022989"/>
    </source>
</evidence>
<keyword evidence="8" id="KW-1185">Reference proteome</keyword>
<accession>A0A9P4QEM6</accession>
<keyword evidence="3 6" id="KW-0812">Transmembrane</keyword>
<feature type="transmembrane region" description="Helical" evidence="6">
    <location>
        <begin position="256"/>
        <end position="275"/>
    </location>
</feature>
<feature type="transmembrane region" description="Helical" evidence="6">
    <location>
        <begin position="296"/>
        <end position="319"/>
    </location>
</feature>
<comment type="subcellular location">
    <subcellularLocation>
        <location evidence="1">Membrane</location>
        <topology evidence="1">Multi-pass membrane protein</topology>
    </subcellularLocation>
</comment>
<name>A0A9P4QEM6_9PEZI</name>
<dbReference type="Proteomes" id="UP000799441">
    <property type="component" value="Unassembled WGS sequence"/>
</dbReference>
<proteinExistence type="predicted"/>
<organism evidence="7 8">
    <name type="scientific">Polychaeton citri CBS 116435</name>
    <dbReference type="NCBI Taxonomy" id="1314669"/>
    <lineage>
        <taxon>Eukaryota</taxon>
        <taxon>Fungi</taxon>
        <taxon>Dikarya</taxon>
        <taxon>Ascomycota</taxon>
        <taxon>Pezizomycotina</taxon>
        <taxon>Dothideomycetes</taxon>
        <taxon>Dothideomycetidae</taxon>
        <taxon>Capnodiales</taxon>
        <taxon>Capnodiaceae</taxon>
        <taxon>Polychaeton</taxon>
    </lineage>
</organism>
<feature type="transmembrane region" description="Helical" evidence="6">
    <location>
        <begin position="468"/>
        <end position="489"/>
    </location>
</feature>
<evidence type="ECO:0000256" key="5">
    <source>
        <dbReference type="ARBA" id="ARBA00023136"/>
    </source>
</evidence>
<feature type="transmembrane region" description="Helical" evidence="6">
    <location>
        <begin position="218"/>
        <end position="236"/>
    </location>
</feature>
<feature type="transmembrane region" description="Helical" evidence="6">
    <location>
        <begin position="142"/>
        <end position="165"/>
    </location>
</feature>
<dbReference type="GO" id="GO:0022857">
    <property type="term" value="F:transmembrane transporter activity"/>
    <property type="evidence" value="ECO:0007669"/>
    <property type="project" value="InterPro"/>
</dbReference>
<dbReference type="OrthoDB" id="3257095at2759"/>
<dbReference type="AlphaFoldDB" id="A0A9P4QEM6"/>
<evidence type="ECO:0000256" key="6">
    <source>
        <dbReference type="SAM" id="Phobius"/>
    </source>
</evidence>
<evidence type="ECO:0000313" key="8">
    <source>
        <dbReference type="Proteomes" id="UP000799441"/>
    </source>
</evidence>
<dbReference type="Gene3D" id="1.20.1740.10">
    <property type="entry name" value="Amino acid/polyamine transporter I"/>
    <property type="match status" value="1"/>
</dbReference>